<keyword evidence="5 7" id="KW-0687">Ribonucleoprotein</keyword>
<dbReference type="GO" id="GO:0003735">
    <property type="term" value="F:structural constituent of ribosome"/>
    <property type="evidence" value="ECO:0007669"/>
    <property type="project" value="InterPro"/>
</dbReference>
<geneLocation type="chloroplast" evidence="9"/>
<keyword evidence="9" id="KW-0934">Plastid</keyword>
<keyword evidence="4 7" id="KW-0689">Ribosomal protein</keyword>
<comment type="similarity">
    <text evidence="1 7 8">Belongs to the universal ribosomal protein uS19 family.</text>
</comment>
<dbReference type="PROSITE" id="PS00323">
    <property type="entry name" value="RIBOSOMAL_S19"/>
    <property type="match status" value="1"/>
</dbReference>
<dbReference type="PANTHER" id="PTHR11880:SF8">
    <property type="entry name" value="SMALL RIBOSOMAL SUBUNIT PROTEIN US19M"/>
    <property type="match status" value="1"/>
</dbReference>
<dbReference type="RefSeq" id="YP_009145479.1">
    <property type="nucleotide sequence ID" value="NC_027287.1"/>
</dbReference>
<organism evidence="9">
    <name type="scientific">Monomorphina parapyrum</name>
    <dbReference type="NCBI Taxonomy" id="1664066"/>
    <lineage>
        <taxon>Eukaryota</taxon>
        <taxon>Discoba</taxon>
        <taxon>Euglenozoa</taxon>
        <taxon>Euglenida</taxon>
        <taxon>Spirocuta</taxon>
        <taxon>Euglenophyceae</taxon>
        <taxon>Euglenales</taxon>
        <taxon>Euglenaceae</taxon>
        <taxon>Monomorphina</taxon>
    </lineage>
</organism>
<dbReference type="Gene3D" id="3.30.860.10">
    <property type="entry name" value="30s Ribosomal Protein S19, Chain A"/>
    <property type="match status" value="1"/>
</dbReference>
<dbReference type="GO" id="GO:0000028">
    <property type="term" value="P:ribosomal small subunit assembly"/>
    <property type="evidence" value="ECO:0007669"/>
    <property type="project" value="TreeGrafter"/>
</dbReference>
<proteinExistence type="inferred from homology"/>
<dbReference type="Pfam" id="PF00203">
    <property type="entry name" value="Ribosomal_S19"/>
    <property type="match status" value="1"/>
</dbReference>
<evidence type="ECO:0000256" key="7">
    <source>
        <dbReference type="HAMAP-Rule" id="MF_00531"/>
    </source>
</evidence>
<reference evidence="9" key="1">
    <citation type="journal article" date="2015" name="J. Eukaryot. Microbiol.">
        <title>Chloroplast Genome Evolution in the Euglenaceae.</title>
        <authorList>
            <person name="Bennett M.S."/>
            <person name="Triemer R.E."/>
        </authorList>
    </citation>
    <scope>NUCLEOTIDE SEQUENCE</scope>
    <source>
        <strain evidence="9">UTEX 2354</strain>
    </source>
</reference>
<dbReference type="SUPFAM" id="SSF54570">
    <property type="entry name" value="Ribosomal protein S19"/>
    <property type="match status" value="1"/>
</dbReference>
<evidence type="ECO:0000256" key="6">
    <source>
        <dbReference type="ARBA" id="ARBA00035253"/>
    </source>
</evidence>
<dbReference type="GO" id="GO:0009507">
    <property type="term" value="C:chloroplast"/>
    <property type="evidence" value="ECO:0007669"/>
    <property type="project" value="UniProtKB-SubCell"/>
</dbReference>
<dbReference type="InterPro" id="IPR005732">
    <property type="entry name" value="Ribosomal_uS19_bac-type"/>
</dbReference>
<sequence>MSRSLKKGPFVSVSLLNKINSMNQENYKSVVITWSRSSTILPTMIGHTIAVYNGREHIPLLVSDQMVGYKLGEFVQTRLYRGHVKSDKKVKR</sequence>
<dbReference type="NCBIfam" id="TIGR01050">
    <property type="entry name" value="rpsS_bact"/>
    <property type="match status" value="1"/>
</dbReference>
<accession>A0A0G3VGE0</accession>
<evidence type="ECO:0000313" key="9">
    <source>
        <dbReference type="EMBL" id="AKL78952.1"/>
    </source>
</evidence>
<dbReference type="GeneID" id="24571402"/>
<dbReference type="AlphaFoldDB" id="A0A0G3VGE0"/>
<dbReference type="EMBL" id="KP455987">
    <property type="protein sequence ID" value="AKL78952.1"/>
    <property type="molecule type" value="Genomic_DNA"/>
</dbReference>
<dbReference type="InterPro" id="IPR020934">
    <property type="entry name" value="Ribosomal_uS19_CS"/>
</dbReference>
<keyword evidence="3 7" id="KW-0694">RNA-binding</keyword>
<dbReference type="PRINTS" id="PR00975">
    <property type="entry name" value="RIBOSOMALS19"/>
</dbReference>
<comment type="subcellular location">
    <subcellularLocation>
        <location evidence="7">Plastid</location>
        <location evidence="7">Chloroplast</location>
    </subcellularLocation>
</comment>
<dbReference type="InterPro" id="IPR023575">
    <property type="entry name" value="Ribosomal_uS19_SF"/>
</dbReference>
<evidence type="ECO:0000256" key="4">
    <source>
        <dbReference type="ARBA" id="ARBA00022980"/>
    </source>
</evidence>
<dbReference type="GO" id="GO:0006412">
    <property type="term" value="P:translation"/>
    <property type="evidence" value="ECO:0007669"/>
    <property type="project" value="UniProtKB-UniRule"/>
</dbReference>
<evidence type="ECO:0000256" key="1">
    <source>
        <dbReference type="ARBA" id="ARBA00007345"/>
    </source>
</evidence>
<evidence type="ECO:0000256" key="5">
    <source>
        <dbReference type="ARBA" id="ARBA00023274"/>
    </source>
</evidence>
<keyword evidence="9" id="KW-0150">Chloroplast</keyword>
<dbReference type="PIRSF" id="PIRSF002144">
    <property type="entry name" value="Ribosomal_S19"/>
    <property type="match status" value="1"/>
</dbReference>
<dbReference type="FunFam" id="3.30.860.10:FF:000001">
    <property type="entry name" value="30S ribosomal protein S19"/>
    <property type="match status" value="1"/>
</dbReference>
<name>A0A0G3VGE0_9EUGL</name>
<evidence type="ECO:0000256" key="8">
    <source>
        <dbReference type="RuleBase" id="RU003485"/>
    </source>
</evidence>
<keyword evidence="2 7" id="KW-0699">rRNA-binding</keyword>
<dbReference type="HAMAP" id="MF_00531">
    <property type="entry name" value="Ribosomal_uS19"/>
    <property type="match status" value="1"/>
</dbReference>
<dbReference type="InterPro" id="IPR002222">
    <property type="entry name" value="Ribosomal_uS19"/>
</dbReference>
<dbReference type="GO" id="GO:0005763">
    <property type="term" value="C:mitochondrial small ribosomal subunit"/>
    <property type="evidence" value="ECO:0007669"/>
    <property type="project" value="TreeGrafter"/>
</dbReference>
<dbReference type="GO" id="GO:0019843">
    <property type="term" value="F:rRNA binding"/>
    <property type="evidence" value="ECO:0007669"/>
    <property type="project" value="UniProtKB-UniRule"/>
</dbReference>
<comment type="function">
    <text evidence="7">Protein S19 forms a complex with S13 that binds strongly to the 16S ribosomal RNA.</text>
</comment>
<gene>
    <name evidence="7 9" type="primary">rps19</name>
</gene>
<evidence type="ECO:0000256" key="2">
    <source>
        <dbReference type="ARBA" id="ARBA00022730"/>
    </source>
</evidence>
<protein>
    <recommendedName>
        <fullName evidence="6 7">Small ribosomal subunit protein uS19c</fullName>
    </recommendedName>
</protein>
<evidence type="ECO:0000256" key="3">
    <source>
        <dbReference type="ARBA" id="ARBA00022884"/>
    </source>
</evidence>
<dbReference type="PANTHER" id="PTHR11880">
    <property type="entry name" value="RIBOSOMAL PROTEIN S19P FAMILY MEMBER"/>
    <property type="match status" value="1"/>
</dbReference>